<sequence>MAVLEQFDYIFAIGMIFAFLDAWNIGAVILFPALLNPLLIPKTGANDVANSFATSVSSRSLTMKQAMMIATVMEFGGAVGVGARVADTIRGKILSTKAFEAEPSVLMLGMTCALVSSSLYLTLATRLGLPVSTTHSIIGGVIGVGIAAIGGDGVNWGWNGVSQVFAAWVIAPGIAGAFAAILFLITKYGVMKRKNPVRAALISIPFYFGLTTGLLTMLIVWKGAASASAAVKTWGPGQYVGVIFGTAIGCALLSAIFLLPFLYRKLVLNDWQLYWWHIPQGPLLLRRGEVPPNTSGREIIQNYYKGHKTRAELDAEGSDNVKTQPSDDVESKTNEDTNEKHGISFVSPASSDIGSSTRDETAATPVITNEEPISAKPWYEPKTLLATAKRIFFHGVSVDVVAEQKKSSILTGNLEAMHARATHYDNKAEHTYSFLQVLTAATASFAHGANDVSNAVGPLAAIYFIWHTGSIQSKSPVPVWILCYGAGALVIGLWTYGYNIMRNLGNRLTLHSPSRGFCMELGSAITVIMATRLALPVSTTQCIVGATVGVGLVNGDVKSINWRMVGWIYMGWIITLPITGIISGCLMGLILNAPRWGMGV</sequence>
<feature type="transmembrane region" description="Helical" evidence="7">
    <location>
        <begin position="567"/>
        <end position="591"/>
    </location>
</feature>
<keyword evidence="6 7" id="KW-0472">Membrane</keyword>
<feature type="transmembrane region" description="Helical" evidence="7">
    <location>
        <begin position="137"/>
        <end position="158"/>
    </location>
</feature>
<comment type="similarity">
    <text evidence="7">Belongs to the inorganic phosphate transporter (PiT) (TC 2.A.20) family.</text>
</comment>
<evidence type="ECO:0000256" key="8">
    <source>
        <dbReference type="SAM" id="MobiDB-lite"/>
    </source>
</evidence>
<feature type="transmembrane region" description="Helical" evidence="7">
    <location>
        <begin position="477"/>
        <end position="497"/>
    </location>
</feature>
<organism evidence="9 10">
    <name type="scientific">Botrytis fragariae</name>
    <dbReference type="NCBI Taxonomy" id="1964551"/>
    <lineage>
        <taxon>Eukaryota</taxon>
        <taxon>Fungi</taxon>
        <taxon>Dikarya</taxon>
        <taxon>Ascomycota</taxon>
        <taxon>Pezizomycotina</taxon>
        <taxon>Leotiomycetes</taxon>
        <taxon>Helotiales</taxon>
        <taxon>Sclerotiniaceae</taxon>
        <taxon>Botrytis</taxon>
    </lineage>
</organism>
<dbReference type="PANTHER" id="PTHR11101:SF80">
    <property type="entry name" value="PHOSPHATE TRANSPORTER"/>
    <property type="match status" value="1"/>
</dbReference>
<dbReference type="Pfam" id="PF01384">
    <property type="entry name" value="PHO4"/>
    <property type="match status" value="1"/>
</dbReference>
<dbReference type="GO" id="GO:0005315">
    <property type="term" value="F:phosphate transmembrane transporter activity"/>
    <property type="evidence" value="ECO:0007669"/>
    <property type="project" value="InterPro"/>
</dbReference>
<dbReference type="OrthoDB" id="260807at2759"/>
<dbReference type="GeneID" id="59254649"/>
<dbReference type="GO" id="GO:0016020">
    <property type="term" value="C:membrane"/>
    <property type="evidence" value="ECO:0007669"/>
    <property type="project" value="UniProtKB-SubCell"/>
</dbReference>
<keyword evidence="4 7" id="KW-0812">Transmembrane</keyword>
<feature type="transmembrane region" description="Helical" evidence="7">
    <location>
        <begin position="197"/>
        <end position="221"/>
    </location>
</feature>
<dbReference type="GO" id="GO:0035435">
    <property type="term" value="P:phosphate ion transmembrane transport"/>
    <property type="evidence" value="ECO:0007669"/>
    <property type="project" value="TreeGrafter"/>
</dbReference>
<comment type="caution">
    <text evidence="9">The sequence shown here is derived from an EMBL/GenBank/DDBJ whole genome shotgun (WGS) entry which is preliminary data.</text>
</comment>
<feature type="transmembrane region" description="Helical" evidence="7">
    <location>
        <begin position="66"/>
        <end position="85"/>
    </location>
</feature>
<proteinExistence type="inferred from homology"/>
<protein>
    <recommendedName>
        <fullName evidence="7">Phosphate transporter</fullName>
    </recommendedName>
</protein>
<evidence type="ECO:0000313" key="10">
    <source>
        <dbReference type="Proteomes" id="UP000531561"/>
    </source>
</evidence>
<evidence type="ECO:0000256" key="1">
    <source>
        <dbReference type="ARBA" id="ARBA00004141"/>
    </source>
</evidence>
<reference evidence="9 10" key="1">
    <citation type="journal article" date="2020" name="Phytopathology">
        <title>A high-quality genome resource of Botrytis fragariae, a new and rapidly spreading fungal pathogen causing strawberry gray mold in the U.S.A.</title>
        <authorList>
            <person name="Wu Y."/>
            <person name="Saski C.A."/>
            <person name="Schnabel G."/>
            <person name="Xiao S."/>
            <person name="Hu M."/>
        </authorList>
    </citation>
    <scope>NUCLEOTIDE SEQUENCE [LARGE SCALE GENOMIC DNA]</scope>
    <source>
        <strain evidence="9 10">BVB16</strain>
    </source>
</reference>
<gene>
    <name evidence="9" type="ORF">Bfra_000511</name>
</gene>
<feature type="transmembrane region" description="Helical" evidence="7">
    <location>
        <begin position="241"/>
        <end position="263"/>
    </location>
</feature>
<feature type="compositionally biased region" description="Basic and acidic residues" evidence="8">
    <location>
        <begin position="329"/>
        <end position="342"/>
    </location>
</feature>
<feature type="transmembrane region" description="Helical" evidence="7">
    <location>
        <begin position="12"/>
        <end position="35"/>
    </location>
</feature>
<feature type="transmembrane region" description="Helical" evidence="7">
    <location>
        <begin position="164"/>
        <end position="185"/>
    </location>
</feature>
<keyword evidence="10" id="KW-1185">Reference proteome</keyword>
<evidence type="ECO:0000256" key="5">
    <source>
        <dbReference type="ARBA" id="ARBA00022989"/>
    </source>
</evidence>
<dbReference type="RefSeq" id="XP_037197290.1">
    <property type="nucleotide sequence ID" value="XM_037330957.1"/>
</dbReference>
<comment type="function">
    <text evidence="7">Sodium-phosphate symporter.</text>
</comment>
<dbReference type="Proteomes" id="UP000531561">
    <property type="component" value="Unassembled WGS sequence"/>
</dbReference>
<dbReference type="AlphaFoldDB" id="A0A8H6B3B4"/>
<keyword evidence="3 7" id="KW-0592">Phosphate transport</keyword>
<feature type="region of interest" description="Disordered" evidence="8">
    <location>
        <begin position="314"/>
        <end position="362"/>
    </location>
</feature>
<evidence type="ECO:0000313" key="9">
    <source>
        <dbReference type="EMBL" id="KAF5878345.1"/>
    </source>
</evidence>
<evidence type="ECO:0000256" key="6">
    <source>
        <dbReference type="ARBA" id="ARBA00023136"/>
    </source>
</evidence>
<evidence type="ECO:0000256" key="2">
    <source>
        <dbReference type="ARBA" id="ARBA00022448"/>
    </source>
</evidence>
<dbReference type="InterPro" id="IPR001204">
    <property type="entry name" value="Phos_transporter"/>
</dbReference>
<feature type="compositionally biased region" description="Polar residues" evidence="8">
    <location>
        <begin position="347"/>
        <end position="356"/>
    </location>
</feature>
<evidence type="ECO:0000256" key="4">
    <source>
        <dbReference type="ARBA" id="ARBA00022692"/>
    </source>
</evidence>
<keyword evidence="2 7" id="KW-0813">Transport</keyword>
<evidence type="ECO:0000256" key="3">
    <source>
        <dbReference type="ARBA" id="ARBA00022592"/>
    </source>
</evidence>
<accession>A0A8H6B3B4</accession>
<dbReference type="PANTHER" id="PTHR11101">
    <property type="entry name" value="PHOSPHATE TRANSPORTER"/>
    <property type="match status" value="1"/>
</dbReference>
<dbReference type="EMBL" id="JABFCT010000002">
    <property type="protein sequence ID" value="KAF5878345.1"/>
    <property type="molecule type" value="Genomic_DNA"/>
</dbReference>
<name>A0A8H6B3B4_9HELO</name>
<comment type="subcellular location">
    <subcellularLocation>
        <location evidence="1 7">Membrane</location>
        <topology evidence="1 7">Multi-pass membrane protein</topology>
    </subcellularLocation>
</comment>
<keyword evidence="5 7" id="KW-1133">Transmembrane helix</keyword>
<evidence type="ECO:0000256" key="7">
    <source>
        <dbReference type="RuleBase" id="RU363058"/>
    </source>
</evidence>